<name>A0ABY2E4I2_9MICO</name>
<accession>A0ABY2E4I2</accession>
<feature type="compositionally biased region" description="Basic and acidic residues" evidence="1">
    <location>
        <begin position="1"/>
        <end position="20"/>
    </location>
</feature>
<evidence type="ECO:0008006" key="4">
    <source>
        <dbReference type="Google" id="ProtNLM"/>
    </source>
</evidence>
<feature type="region of interest" description="Disordered" evidence="1">
    <location>
        <begin position="1"/>
        <end position="22"/>
    </location>
</feature>
<sequence>MRDPDLIPDGLRESVTRHVADPGLPDGATWLATLPRLVPEVLGHWRLRRDGPPDPTGPTGSARPRVPADPVDPTGPTDPTPATSPAGTAWHGSSALVLPVRRTDGTPAVLKLVWPHAEGRTERLALRTWDGDGAVRLLAADPSRWALLLERLEVRDLNSESVLDAAEELGRIAARLDRPAPPWAPRLSEHLRTLVADIDALRTRDARGHTFPRRLLEAGRALAVDLGSEPDVDARLVHTDLHAGNVLRRTDPAEWVAIDAEVMAADPAFVLAPLLWDRWEPARSAHDLRAHLQLRLDVACAAAGLDYDRARAFALVRCVRNAIWELDAVEHPGTAAAITQAVTIIKALQSP</sequence>
<dbReference type="RefSeq" id="WP_133107345.1">
    <property type="nucleotide sequence ID" value="NZ_SMNA01000004.1"/>
</dbReference>
<evidence type="ECO:0000256" key="1">
    <source>
        <dbReference type="SAM" id="MobiDB-lite"/>
    </source>
</evidence>
<dbReference type="Proteomes" id="UP000504882">
    <property type="component" value="Unassembled WGS sequence"/>
</dbReference>
<feature type="region of interest" description="Disordered" evidence="1">
    <location>
        <begin position="45"/>
        <end position="90"/>
    </location>
</feature>
<evidence type="ECO:0000313" key="3">
    <source>
        <dbReference type="Proteomes" id="UP000504882"/>
    </source>
</evidence>
<feature type="compositionally biased region" description="Low complexity" evidence="1">
    <location>
        <begin position="68"/>
        <end position="89"/>
    </location>
</feature>
<organism evidence="2 3">
    <name type="scientific">Occultella glacieicola</name>
    <dbReference type="NCBI Taxonomy" id="2518684"/>
    <lineage>
        <taxon>Bacteria</taxon>
        <taxon>Bacillati</taxon>
        <taxon>Actinomycetota</taxon>
        <taxon>Actinomycetes</taxon>
        <taxon>Micrococcales</taxon>
        <taxon>Ruaniaceae</taxon>
        <taxon>Occultella</taxon>
    </lineage>
</organism>
<protein>
    <recommendedName>
        <fullName evidence="4">Streptomycin 6-kinase</fullName>
    </recommendedName>
</protein>
<dbReference type="InterPro" id="IPR006748">
    <property type="entry name" value="NH2Glyco/OHUrea_AB-resist_kin"/>
</dbReference>
<dbReference type="Gene3D" id="3.90.1200.10">
    <property type="match status" value="1"/>
</dbReference>
<dbReference type="EMBL" id="SMNA01000004">
    <property type="protein sequence ID" value="TDE94935.1"/>
    <property type="molecule type" value="Genomic_DNA"/>
</dbReference>
<dbReference type="InterPro" id="IPR011009">
    <property type="entry name" value="Kinase-like_dom_sf"/>
</dbReference>
<dbReference type="SUPFAM" id="SSF56112">
    <property type="entry name" value="Protein kinase-like (PK-like)"/>
    <property type="match status" value="1"/>
</dbReference>
<evidence type="ECO:0000313" key="2">
    <source>
        <dbReference type="EMBL" id="TDE94935.1"/>
    </source>
</evidence>
<gene>
    <name evidence="2" type="ORF">EXU48_09125</name>
</gene>
<dbReference type="Pfam" id="PF04655">
    <property type="entry name" value="APH_6_hur"/>
    <property type="match status" value="1"/>
</dbReference>
<comment type="caution">
    <text evidence="2">The sequence shown here is derived from an EMBL/GenBank/DDBJ whole genome shotgun (WGS) entry which is preliminary data.</text>
</comment>
<proteinExistence type="predicted"/>
<keyword evidence="3" id="KW-1185">Reference proteome</keyword>
<reference evidence="2 3" key="1">
    <citation type="submission" date="2019-03" db="EMBL/GenBank/DDBJ databases">
        <title>Genomic features of bacteria from cold environments.</title>
        <authorList>
            <person name="Shen L."/>
        </authorList>
    </citation>
    <scope>NUCLEOTIDE SEQUENCE [LARGE SCALE GENOMIC DNA]</scope>
    <source>
        <strain evidence="3">T3246-1</strain>
    </source>
</reference>